<feature type="compositionally biased region" description="Basic and acidic residues" evidence="1">
    <location>
        <begin position="93"/>
        <end position="105"/>
    </location>
</feature>
<evidence type="ECO:0000313" key="3">
    <source>
        <dbReference type="Proteomes" id="UP001189429"/>
    </source>
</evidence>
<sequence length="105" mass="11784">MRSSKEGGVQKRGESSPPSLPPPRGAISRDSRAGHCPPRDPSTGFSILEPSEAWACRGLWGRECLRLFFFIARHVGPRQKGTEEEEEEEEGDEKLHKHNNSEEET</sequence>
<proteinExistence type="predicted"/>
<evidence type="ECO:0000313" key="2">
    <source>
        <dbReference type="EMBL" id="CAK0793345.1"/>
    </source>
</evidence>
<accession>A0ABN9PPI7</accession>
<reference evidence="2" key="1">
    <citation type="submission" date="2023-10" db="EMBL/GenBank/DDBJ databases">
        <authorList>
            <person name="Chen Y."/>
            <person name="Shah S."/>
            <person name="Dougan E. K."/>
            <person name="Thang M."/>
            <person name="Chan C."/>
        </authorList>
    </citation>
    <scope>NUCLEOTIDE SEQUENCE [LARGE SCALE GENOMIC DNA]</scope>
</reference>
<dbReference type="Proteomes" id="UP001189429">
    <property type="component" value="Unassembled WGS sequence"/>
</dbReference>
<keyword evidence="3" id="KW-1185">Reference proteome</keyword>
<evidence type="ECO:0000256" key="1">
    <source>
        <dbReference type="SAM" id="MobiDB-lite"/>
    </source>
</evidence>
<organism evidence="2 3">
    <name type="scientific">Prorocentrum cordatum</name>
    <dbReference type="NCBI Taxonomy" id="2364126"/>
    <lineage>
        <taxon>Eukaryota</taxon>
        <taxon>Sar</taxon>
        <taxon>Alveolata</taxon>
        <taxon>Dinophyceae</taxon>
        <taxon>Prorocentrales</taxon>
        <taxon>Prorocentraceae</taxon>
        <taxon>Prorocentrum</taxon>
    </lineage>
</organism>
<dbReference type="EMBL" id="CAUYUJ010000947">
    <property type="protein sequence ID" value="CAK0793345.1"/>
    <property type="molecule type" value="Genomic_DNA"/>
</dbReference>
<name>A0ABN9PPI7_9DINO</name>
<protein>
    <submittedName>
        <fullName evidence="2">Uncharacterized protein</fullName>
    </submittedName>
</protein>
<feature type="region of interest" description="Disordered" evidence="1">
    <location>
        <begin position="75"/>
        <end position="105"/>
    </location>
</feature>
<feature type="compositionally biased region" description="Acidic residues" evidence="1">
    <location>
        <begin position="83"/>
        <end position="92"/>
    </location>
</feature>
<feature type="region of interest" description="Disordered" evidence="1">
    <location>
        <begin position="1"/>
        <end position="47"/>
    </location>
</feature>
<gene>
    <name evidence="2" type="ORF">PCOR1329_LOCUS3675</name>
</gene>
<feature type="compositionally biased region" description="Basic and acidic residues" evidence="1">
    <location>
        <begin position="1"/>
        <end position="14"/>
    </location>
</feature>
<comment type="caution">
    <text evidence="2">The sequence shown here is derived from an EMBL/GenBank/DDBJ whole genome shotgun (WGS) entry which is preliminary data.</text>
</comment>